<reference evidence="3" key="1">
    <citation type="submission" date="2021-12" db="EMBL/GenBank/DDBJ databases">
        <authorList>
            <person name="King R."/>
        </authorList>
    </citation>
    <scope>NUCLEOTIDE SEQUENCE</scope>
</reference>
<organism evidence="3 4">
    <name type="scientific">Bemisia tabaci</name>
    <name type="common">Sweetpotato whitefly</name>
    <name type="synonym">Aleurodes tabaci</name>
    <dbReference type="NCBI Taxonomy" id="7038"/>
    <lineage>
        <taxon>Eukaryota</taxon>
        <taxon>Metazoa</taxon>
        <taxon>Ecdysozoa</taxon>
        <taxon>Arthropoda</taxon>
        <taxon>Hexapoda</taxon>
        <taxon>Insecta</taxon>
        <taxon>Pterygota</taxon>
        <taxon>Neoptera</taxon>
        <taxon>Paraneoptera</taxon>
        <taxon>Hemiptera</taxon>
        <taxon>Sternorrhyncha</taxon>
        <taxon>Aleyrodoidea</taxon>
        <taxon>Aleyrodidae</taxon>
        <taxon>Aleyrodinae</taxon>
        <taxon>Bemisia</taxon>
    </lineage>
</organism>
<sequence>MSLVRFFQIISLVLTSHMVSVFAAEFIGNHGSLRVENDIERNICHDIKGSPWPEEIEEANEYCKNVARRFLSHPISKRIPRPSFYFVECSPPLDSGMMEYKCTFGSYTWRHKDKKRPAVIREDLKEYVTDPIFWSHRGFISGDGDISTLVTQADLEVQEKIQMGKRWSNVAMYATIGYRDAMEDRLMVYENAAGTQASFYAVFDGHYGEDAVRYARDVLMKIIINEIAAVRRSMDLKQASRSRNGSRSRFRFKIPLRKTRTRSSKRRNSFPPKVKTESKCKTKSFI</sequence>
<feature type="signal peptide" evidence="2">
    <location>
        <begin position="1"/>
        <end position="23"/>
    </location>
</feature>
<protein>
    <recommendedName>
        <fullName evidence="5">PPM-type phosphatase domain-containing protein</fullName>
    </recommendedName>
</protein>
<dbReference type="AlphaFoldDB" id="A0A9P0AGH5"/>
<dbReference type="Gene3D" id="3.60.40.10">
    <property type="entry name" value="PPM-type phosphatase domain"/>
    <property type="match status" value="1"/>
</dbReference>
<feature type="region of interest" description="Disordered" evidence="1">
    <location>
        <begin position="258"/>
        <end position="286"/>
    </location>
</feature>
<proteinExistence type="predicted"/>
<evidence type="ECO:0008006" key="5">
    <source>
        <dbReference type="Google" id="ProtNLM"/>
    </source>
</evidence>
<dbReference type="EMBL" id="OU963868">
    <property type="protein sequence ID" value="CAH0392617.1"/>
    <property type="molecule type" value="Genomic_DNA"/>
</dbReference>
<dbReference type="InterPro" id="IPR036457">
    <property type="entry name" value="PPM-type-like_dom_sf"/>
</dbReference>
<evidence type="ECO:0000313" key="4">
    <source>
        <dbReference type="Proteomes" id="UP001152759"/>
    </source>
</evidence>
<dbReference type="SUPFAM" id="SSF81606">
    <property type="entry name" value="PP2C-like"/>
    <property type="match status" value="1"/>
</dbReference>
<gene>
    <name evidence="3" type="ORF">BEMITA_LOCUS11115</name>
</gene>
<name>A0A9P0AGH5_BEMTA</name>
<evidence type="ECO:0000256" key="1">
    <source>
        <dbReference type="SAM" id="MobiDB-lite"/>
    </source>
</evidence>
<dbReference type="Proteomes" id="UP001152759">
    <property type="component" value="Chromosome 7"/>
</dbReference>
<evidence type="ECO:0000256" key="2">
    <source>
        <dbReference type="SAM" id="SignalP"/>
    </source>
</evidence>
<feature type="compositionally biased region" description="Basic residues" evidence="1">
    <location>
        <begin position="258"/>
        <end position="268"/>
    </location>
</feature>
<accession>A0A9P0AGH5</accession>
<keyword evidence="4" id="KW-1185">Reference proteome</keyword>
<keyword evidence="2" id="KW-0732">Signal</keyword>
<evidence type="ECO:0000313" key="3">
    <source>
        <dbReference type="EMBL" id="CAH0392617.1"/>
    </source>
</evidence>
<feature type="chain" id="PRO_5040166773" description="PPM-type phosphatase domain-containing protein" evidence="2">
    <location>
        <begin position="24"/>
        <end position="286"/>
    </location>
</feature>